<accession>A0A8C1L9G3</accession>
<reference evidence="1" key="1">
    <citation type="submission" date="2025-08" db="UniProtKB">
        <authorList>
            <consortium name="Ensembl"/>
        </authorList>
    </citation>
    <scope>IDENTIFICATION</scope>
</reference>
<reference evidence="1" key="2">
    <citation type="submission" date="2025-09" db="UniProtKB">
        <authorList>
            <consortium name="Ensembl"/>
        </authorList>
    </citation>
    <scope>IDENTIFICATION</scope>
</reference>
<sequence length="121" mass="13779">MDSLLSIISSQRERYQVSAELPKQSKSRHGESTITSLRCGGRINDDTVMRYSSQYEERLDPFTSFSKKVRMSPWGRVILSNKRALLFHESCLCVCVCDQVLYKAAWSESIGRDCAAFCAKK</sequence>
<dbReference type="Ensembl" id="ENSCCRT00010063528.1">
    <property type="protein sequence ID" value="ENSCCRP00010057967.1"/>
    <property type="gene ID" value="ENSCCRG00010024556.1"/>
</dbReference>
<dbReference type="AlphaFoldDB" id="A0A8C1L9G3"/>
<evidence type="ECO:0000313" key="1">
    <source>
        <dbReference type="Ensembl" id="ENSCCRP00010057967.1"/>
    </source>
</evidence>
<organism evidence="1 2">
    <name type="scientific">Cyprinus carpio</name>
    <name type="common">Common carp</name>
    <dbReference type="NCBI Taxonomy" id="7962"/>
    <lineage>
        <taxon>Eukaryota</taxon>
        <taxon>Metazoa</taxon>
        <taxon>Chordata</taxon>
        <taxon>Craniata</taxon>
        <taxon>Vertebrata</taxon>
        <taxon>Euteleostomi</taxon>
        <taxon>Actinopterygii</taxon>
        <taxon>Neopterygii</taxon>
        <taxon>Teleostei</taxon>
        <taxon>Ostariophysi</taxon>
        <taxon>Cypriniformes</taxon>
        <taxon>Cyprinidae</taxon>
        <taxon>Cyprininae</taxon>
        <taxon>Cyprinus</taxon>
    </lineage>
</organism>
<evidence type="ECO:0000313" key="2">
    <source>
        <dbReference type="Proteomes" id="UP000694427"/>
    </source>
</evidence>
<keyword evidence="2" id="KW-1185">Reference proteome</keyword>
<proteinExistence type="predicted"/>
<protein>
    <submittedName>
        <fullName evidence="1">Uncharacterized protein</fullName>
    </submittedName>
</protein>
<dbReference type="Proteomes" id="UP000694427">
    <property type="component" value="Unplaced"/>
</dbReference>
<name>A0A8C1L9G3_CYPCA</name>